<dbReference type="EMBL" id="JBIAMX010000029">
    <property type="protein sequence ID" value="MFF0546969.1"/>
    <property type="molecule type" value="Genomic_DNA"/>
</dbReference>
<dbReference type="RefSeq" id="WP_387703149.1">
    <property type="nucleotide sequence ID" value="NZ_JBIAMX010000029.1"/>
</dbReference>
<dbReference type="Proteomes" id="UP001601444">
    <property type="component" value="Unassembled WGS sequence"/>
</dbReference>
<gene>
    <name evidence="1" type="ORF">ACFYTF_29445</name>
</gene>
<reference evidence="1 2" key="1">
    <citation type="submission" date="2024-10" db="EMBL/GenBank/DDBJ databases">
        <title>The Natural Products Discovery Center: Release of the First 8490 Sequenced Strains for Exploring Actinobacteria Biosynthetic Diversity.</title>
        <authorList>
            <person name="Kalkreuter E."/>
            <person name="Kautsar S.A."/>
            <person name="Yang D."/>
            <person name="Bader C.D."/>
            <person name="Teijaro C.N."/>
            <person name="Fluegel L."/>
            <person name="Davis C.M."/>
            <person name="Simpson J.R."/>
            <person name="Lauterbach L."/>
            <person name="Steele A.D."/>
            <person name="Gui C."/>
            <person name="Meng S."/>
            <person name="Li G."/>
            <person name="Viehrig K."/>
            <person name="Ye F."/>
            <person name="Su P."/>
            <person name="Kiefer A.F."/>
            <person name="Nichols A."/>
            <person name="Cepeda A.J."/>
            <person name="Yan W."/>
            <person name="Fan B."/>
            <person name="Jiang Y."/>
            <person name="Adhikari A."/>
            <person name="Zheng C.-J."/>
            <person name="Schuster L."/>
            <person name="Cowan T.M."/>
            <person name="Smanski M.J."/>
            <person name="Chevrette M.G."/>
            <person name="De Carvalho L.P.S."/>
            <person name="Shen B."/>
        </authorList>
    </citation>
    <scope>NUCLEOTIDE SEQUENCE [LARGE SCALE GENOMIC DNA]</scope>
    <source>
        <strain evidence="1 2">NPDC004045</strain>
    </source>
</reference>
<organism evidence="1 2">
    <name type="scientific">Nocardia thailandica</name>
    <dbReference type="NCBI Taxonomy" id="257275"/>
    <lineage>
        <taxon>Bacteria</taxon>
        <taxon>Bacillati</taxon>
        <taxon>Actinomycetota</taxon>
        <taxon>Actinomycetes</taxon>
        <taxon>Mycobacteriales</taxon>
        <taxon>Nocardiaceae</taxon>
        <taxon>Nocardia</taxon>
    </lineage>
</organism>
<evidence type="ECO:0000313" key="2">
    <source>
        <dbReference type="Proteomes" id="UP001601444"/>
    </source>
</evidence>
<sequence>MKAPAIGYLRRDVSGHAQVWHETQIRSLAARYGYDIRKVVALTGETRRPIEQVIDVVRGAAIEAVFVPSADHFADGEIPEDLIRAADVITVADEATYARRLLDI</sequence>
<evidence type="ECO:0000313" key="1">
    <source>
        <dbReference type="EMBL" id="MFF0546969.1"/>
    </source>
</evidence>
<proteinExistence type="predicted"/>
<evidence type="ECO:0008006" key="3">
    <source>
        <dbReference type="Google" id="ProtNLM"/>
    </source>
</evidence>
<comment type="caution">
    <text evidence="1">The sequence shown here is derived from an EMBL/GenBank/DDBJ whole genome shotgun (WGS) entry which is preliminary data.</text>
</comment>
<keyword evidence="2" id="KW-1185">Reference proteome</keyword>
<name>A0ABW6PWZ9_9NOCA</name>
<accession>A0ABW6PWZ9</accession>
<protein>
    <recommendedName>
        <fullName evidence="3">Resolvase/invertase-type recombinase catalytic domain-containing protein</fullName>
    </recommendedName>
</protein>